<evidence type="ECO:0000313" key="3">
    <source>
        <dbReference type="EMBL" id="SPO37547.1"/>
    </source>
</evidence>
<dbReference type="InterPro" id="IPR014752">
    <property type="entry name" value="Arrestin-like_C"/>
</dbReference>
<evidence type="ECO:0000313" key="4">
    <source>
        <dbReference type="Proteomes" id="UP000323386"/>
    </source>
</evidence>
<dbReference type="GO" id="GO:0070086">
    <property type="term" value="P:ubiquitin-dependent endocytosis"/>
    <property type="evidence" value="ECO:0007669"/>
    <property type="project" value="TreeGrafter"/>
</dbReference>
<dbReference type="GO" id="GO:0005886">
    <property type="term" value="C:plasma membrane"/>
    <property type="evidence" value="ECO:0007669"/>
    <property type="project" value="TreeGrafter"/>
</dbReference>
<dbReference type="InterPro" id="IPR014756">
    <property type="entry name" value="Ig_E-set"/>
</dbReference>
<dbReference type="InterPro" id="IPR050357">
    <property type="entry name" value="Arrestin_domain-protein"/>
</dbReference>
<evidence type="ECO:0000256" key="1">
    <source>
        <dbReference type="SAM" id="MobiDB-lite"/>
    </source>
</evidence>
<protein>
    <submittedName>
        <fullName evidence="3">Related to ALY2 - alpha arrestin</fullName>
    </submittedName>
</protein>
<feature type="compositionally biased region" description="Polar residues" evidence="1">
    <location>
        <begin position="325"/>
        <end position="343"/>
    </location>
</feature>
<dbReference type="InterPro" id="IPR011021">
    <property type="entry name" value="Arrestin-like_N"/>
</dbReference>
<feature type="region of interest" description="Disordered" evidence="1">
    <location>
        <begin position="817"/>
        <end position="901"/>
    </location>
</feature>
<dbReference type="InterPro" id="IPR011022">
    <property type="entry name" value="Arrestin_C-like"/>
</dbReference>
<feature type="region of interest" description="Disordered" evidence="1">
    <location>
        <begin position="273"/>
        <end position="498"/>
    </location>
</feature>
<dbReference type="GO" id="GO:0031625">
    <property type="term" value="F:ubiquitin protein ligase binding"/>
    <property type="evidence" value="ECO:0007669"/>
    <property type="project" value="TreeGrafter"/>
</dbReference>
<feature type="compositionally biased region" description="Polar residues" evidence="1">
    <location>
        <begin position="372"/>
        <end position="386"/>
    </location>
</feature>
<dbReference type="Gene3D" id="2.60.40.640">
    <property type="match status" value="2"/>
</dbReference>
<feature type="compositionally biased region" description="Polar residues" evidence="1">
    <location>
        <begin position="215"/>
        <end position="232"/>
    </location>
</feature>
<feature type="region of interest" description="Disordered" evidence="1">
    <location>
        <begin position="132"/>
        <end position="170"/>
    </location>
</feature>
<sequence length="978" mass="101732">MSPAAVSIAQLEPVVYLRGQSAAGEDARGRRRPINVDAPPSQLRGLITVYLPKPCKVREISVSLTGTARTDWPEGIGPNRLELVEEVTIFKQTTTLFDAKVEGSVPGRRRSNSVGPGIGLNDEFDWDSAAAASAGVSGGQQRDPSTAGASSSSRSPAAARKEETTNTGSNLARQLAGAAAKAGTAIIPPTLRPDLNASKSKGAATKAPARPALNRTGSGTASWADQGNAASGASSRSPPLQPPSPLASSATPRAPQEGLGSFSELFARRDLQSPAREGFPAASPPNGAVATSAQRWSAYLEPPSSDRPPGYAPRSAPLFDYDGWPSTTTVDELPNATSPSSEIGSPVWMPTSSAPWTEGGSGSRDAYPAASRDSTAPSSPTMSRTPSAAPGRSILTGQTLSPRAKEQTVRFDHPPPPLGPAAGPSSAAATATSVSTAASASSLVPGPQSTPSPVRSSPASRRNSAEVSERDKTSVSSKLKQASKGAGEPGKGKKSGLKGLIGGLLKEHEPKAEEDVGAAAESKEFKKGTYTFPVCISLPSNLPPTLHADFGFTKYVLKAVVYRSGALTPNLVAEREIKLIHAPDEDALDETDSIVVERTWEDVLSYMVVFSGKSFPFGRKIPLWLKFVPQGKVRIHKITAMLEERTDYFAKGRRVARHEVPRKWTLLKVANEGSGEPLLPIMSDSAEALQRSPLAALAEAAAGDDPDSEALPSIMDPHGPWELAADLDLPDHSTTRINLSTNHAKSNIAVHHLVRVMIRVEKPDGVADGTQAAAAPVKDDRKHKLYDIIIEAPITLTSVHTADEWMNLPNYWSLTPDDAGPDPLDAAAAQPDVPSRRPLASPPGVPRAIPRPSMPSPVNSGSGRLGPSLGIGGRPPSPLSHRSAPARDRSDPSAGAATPQRLSQRWLALSSTVGNAAGTTRARDPPPPAYEAEARQGEAVIASTRLADAPSSSDAAAAASSAQGAGAGAGASAAAAVH</sequence>
<dbReference type="EMBL" id="OOIP01000007">
    <property type="protein sequence ID" value="SPO37547.1"/>
    <property type="molecule type" value="Genomic_DNA"/>
</dbReference>
<evidence type="ECO:0000259" key="2">
    <source>
        <dbReference type="SMART" id="SM01017"/>
    </source>
</evidence>
<feature type="compositionally biased region" description="Basic and acidic residues" evidence="1">
    <location>
        <begin position="403"/>
        <end position="413"/>
    </location>
</feature>
<dbReference type="OrthoDB" id="2238745at2759"/>
<dbReference type="Proteomes" id="UP000323386">
    <property type="component" value="Unassembled WGS sequence"/>
</dbReference>
<feature type="compositionally biased region" description="Basic and acidic residues" evidence="1">
    <location>
        <begin position="463"/>
        <end position="473"/>
    </location>
</feature>
<dbReference type="SMART" id="SM01017">
    <property type="entry name" value="Arrestin_C"/>
    <property type="match status" value="1"/>
</dbReference>
<reference evidence="3 4" key="1">
    <citation type="submission" date="2018-03" db="EMBL/GenBank/DDBJ databases">
        <authorList>
            <person name="Guldener U."/>
        </authorList>
    </citation>
    <scope>NUCLEOTIDE SEQUENCE [LARGE SCALE GENOMIC DNA]</scope>
    <source>
        <strain evidence="3 4">DAOM196992</strain>
    </source>
</reference>
<proteinExistence type="predicted"/>
<dbReference type="Pfam" id="PF02752">
    <property type="entry name" value="Arrestin_C"/>
    <property type="match status" value="1"/>
</dbReference>
<dbReference type="PANTHER" id="PTHR11188:SF17">
    <property type="entry name" value="FI21816P1"/>
    <property type="match status" value="1"/>
</dbReference>
<feature type="compositionally biased region" description="Low complexity" evidence="1">
    <location>
        <begin position="817"/>
        <end position="833"/>
    </location>
</feature>
<organism evidence="3 4">
    <name type="scientific">Pseudozyma flocculosa</name>
    <dbReference type="NCBI Taxonomy" id="84751"/>
    <lineage>
        <taxon>Eukaryota</taxon>
        <taxon>Fungi</taxon>
        <taxon>Dikarya</taxon>
        <taxon>Basidiomycota</taxon>
        <taxon>Ustilaginomycotina</taxon>
        <taxon>Ustilaginomycetes</taxon>
        <taxon>Ustilaginales</taxon>
        <taxon>Ustilaginaceae</taxon>
        <taxon>Pseudozyma</taxon>
    </lineage>
</organism>
<dbReference type="AlphaFoldDB" id="A0A5C3F1F7"/>
<feature type="domain" description="Arrestin C-terminal-like" evidence="2">
    <location>
        <begin position="600"/>
        <end position="801"/>
    </location>
</feature>
<dbReference type="Pfam" id="PF00339">
    <property type="entry name" value="Arrestin_N"/>
    <property type="match status" value="1"/>
</dbReference>
<dbReference type="SUPFAM" id="SSF81296">
    <property type="entry name" value="E set domains"/>
    <property type="match status" value="1"/>
</dbReference>
<feature type="region of interest" description="Disordered" evidence="1">
    <location>
        <begin position="188"/>
        <end position="258"/>
    </location>
</feature>
<dbReference type="GO" id="GO:0030674">
    <property type="term" value="F:protein-macromolecule adaptor activity"/>
    <property type="evidence" value="ECO:0007669"/>
    <property type="project" value="TreeGrafter"/>
</dbReference>
<feature type="region of interest" description="Disordered" evidence="1">
    <location>
        <begin position="914"/>
        <end position="978"/>
    </location>
</feature>
<feature type="compositionally biased region" description="Low complexity" evidence="1">
    <location>
        <begin position="246"/>
        <end position="255"/>
    </location>
</feature>
<feature type="compositionally biased region" description="Low complexity" evidence="1">
    <location>
        <begin position="145"/>
        <end position="158"/>
    </location>
</feature>
<dbReference type="GO" id="GO:0005829">
    <property type="term" value="C:cytosol"/>
    <property type="evidence" value="ECO:0007669"/>
    <property type="project" value="TreeGrafter"/>
</dbReference>
<dbReference type="PANTHER" id="PTHR11188">
    <property type="entry name" value="ARRESTIN DOMAIN CONTAINING PROTEIN"/>
    <property type="match status" value="1"/>
</dbReference>
<keyword evidence="4" id="KW-1185">Reference proteome</keyword>
<feature type="compositionally biased region" description="Low complexity" evidence="1">
    <location>
        <begin position="420"/>
        <end position="462"/>
    </location>
</feature>
<name>A0A5C3F1F7_9BASI</name>
<feature type="compositionally biased region" description="Low complexity" evidence="1">
    <location>
        <begin position="947"/>
        <end position="978"/>
    </location>
</feature>
<gene>
    <name evidence="3" type="ORF">PSFLO_03022</name>
</gene>
<accession>A0A5C3F1F7</accession>